<dbReference type="InterPro" id="IPR016163">
    <property type="entry name" value="Ald_DH_C"/>
</dbReference>
<dbReference type="Gene3D" id="3.40.309.10">
    <property type="entry name" value="Aldehyde Dehydrogenase, Chain A, domain 2"/>
    <property type="match status" value="1"/>
</dbReference>
<dbReference type="InterPro" id="IPR015590">
    <property type="entry name" value="Aldehyde_DH_dom"/>
</dbReference>
<dbReference type="EC" id="1.2.1.88" evidence="2"/>
<evidence type="ECO:0000256" key="4">
    <source>
        <dbReference type="ARBA" id="ARBA00023027"/>
    </source>
</evidence>
<dbReference type="PROSITE" id="PS00070">
    <property type="entry name" value="ALDEHYDE_DEHYDR_CYS"/>
    <property type="match status" value="1"/>
</dbReference>
<dbReference type="PANTHER" id="PTHR42862:SF1">
    <property type="entry name" value="DELTA-1-PYRROLINE-5-CARBOXYLATE DEHYDROGENASE 2, ISOFORM A-RELATED"/>
    <property type="match status" value="1"/>
</dbReference>
<proteinExistence type="predicted"/>
<dbReference type="GO" id="GO:0009898">
    <property type="term" value="C:cytoplasmic side of plasma membrane"/>
    <property type="evidence" value="ECO:0007669"/>
    <property type="project" value="TreeGrafter"/>
</dbReference>
<comment type="pathway">
    <text evidence="1">Amino-acid degradation; L-proline degradation into L-glutamate; L-glutamate from L-proline: step 2/2.</text>
</comment>
<dbReference type="AlphaFoldDB" id="T1B4V2"/>
<accession>T1B4V2</accession>
<feature type="domain" description="Aldehyde dehydrogenase" evidence="6">
    <location>
        <begin position="2"/>
        <end position="60"/>
    </location>
</feature>
<evidence type="ECO:0000256" key="2">
    <source>
        <dbReference type="ARBA" id="ARBA00012884"/>
    </source>
</evidence>
<feature type="non-terminal residue" evidence="7">
    <location>
        <position position="60"/>
    </location>
</feature>
<dbReference type="GO" id="GO:0003842">
    <property type="term" value="F:L-glutamate gamma-semialdehyde dehydrogenase activity"/>
    <property type="evidence" value="ECO:0007669"/>
    <property type="project" value="UniProtKB-EC"/>
</dbReference>
<organism evidence="7">
    <name type="scientific">mine drainage metagenome</name>
    <dbReference type="NCBI Taxonomy" id="410659"/>
    <lineage>
        <taxon>unclassified sequences</taxon>
        <taxon>metagenomes</taxon>
        <taxon>ecological metagenomes</taxon>
    </lineage>
</organism>
<dbReference type="Pfam" id="PF00171">
    <property type="entry name" value="Aldedh"/>
    <property type="match status" value="1"/>
</dbReference>
<keyword evidence="4" id="KW-0520">NAD</keyword>
<sequence>MIVDSTALPEQVVTDVVQSAFLSAGQRCSALRILCLQEEIAERVLTMLAGQLATLTLGDP</sequence>
<evidence type="ECO:0000256" key="1">
    <source>
        <dbReference type="ARBA" id="ARBA00004786"/>
    </source>
</evidence>
<dbReference type="InterPro" id="IPR050485">
    <property type="entry name" value="Proline_metab_enzyme"/>
</dbReference>
<name>T1B4V2_9ZZZZ</name>
<dbReference type="SUPFAM" id="SSF53720">
    <property type="entry name" value="ALDH-like"/>
    <property type="match status" value="1"/>
</dbReference>
<dbReference type="InterPro" id="IPR016160">
    <property type="entry name" value="Ald_DH_CS_CYS"/>
</dbReference>
<comment type="catalytic activity">
    <reaction evidence="5">
        <text>L-glutamate 5-semialdehyde + NAD(+) + H2O = L-glutamate + NADH + 2 H(+)</text>
        <dbReference type="Rhea" id="RHEA:30235"/>
        <dbReference type="ChEBI" id="CHEBI:15377"/>
        <dbReference type="ChEBI" id="CHEBI:15378"/>
        <dbReference type="ChEBI" id="CHEBI:29985"/>
        <dbReference type="ChEBI" id="CHEBI:57540"/>
        <dbReference type="ChEBI" id="CHEBI:57945"/>
        <dbReference type="ChEBI" id="CHEBI:58066"/>
        <dbReference type="EC" id="1.2.1.88"/>
    </reaction>
</comment>
<keyword evidence="3" id="KW-0560">Oxidoreductase</keyword>
<dbReference type="PANTHER" id="PTHR42862">
    <property type="entry name" value="DELTA-1-PYRROLINE-5-CARBOXYLATE DEHYDROGENASE 1, ISOFORM A-RELATED"/>
    <property type="match status" value="1"/>
</dbReference>
<dbReference type="EMBL" id="AUZZ01005941">
    <property type="protein sequence ID" value="EQD47854.1"/>
    <property type="molecule type" value="Genomic_DNA"/>
</dbReference>
<evidence type="ECO:0000313" key="7">
    <source>
        <dbReference type="EMBL" id="EQD47854.1"/>
    </source>
</evidence>
<evidence type="ECO:0000256" key="3">
    <source>
        <dbReference type="ARBA" id="ARBA00023002"/>
    </source>
</evidence>
<reference evidence="7" key="2">
    <citation type="journal article" date="2014" name="ISME J.">
        <title>Microbial stratification in low pH oxic and suboxic macroscopic growths along an acid mine drainage.</title>
        <authorList>
            <person name="Mendez-Garcia C."/>
            <person name="Mesa V."/>
            <person name="Sprenger R.R."/>
            <person name="Richter M."/>
            <person name="Diez M.S."/>
            <person name="Solano J."/>
            <person name="Bargiela R."/>
            <person name="Golyshina O.V."/>
            <person name="Manteca A."/>
            <person name="Ramos J.L."/>
            <person name="Gallego J.R."/>
            <person name="Llorente I."/>
            <person name="Martins Dos Santos V.A."/>
            <person name="Jensen O.N."/>
            <person name="Pelaez A.I."/>
            <person name="Sanchez J."/>
            <person name="Ferrer M."/>
        </authorList>
    </citation>
    <scope>NUCLEOTIDE SEQUENCE</scope>
</reference>
<dbReference type="InterPro" id="IPR016161">
    <property type="entry name" value="Ald_DH/histidinol_DH"/>
</dbReference>
<gene>
    <name evidence="7" type="ORF">B2A_08261</name>
</gene>
<evidence type="ECO:0000256" key="5">
    <source>
        <dbReference type="ARBA" id="ARBA00048142"/>
    </source>
</evidence>
<comment type="caution">
    <text evidence="7">The sequence shown here is derived from an EMBL/GenBank/DDBJ whole genome shotgun (WGS) entry which is preliminary data.</text>
</comment>
<reference evidence="7" key="1">
    <citation type="submission" date="2013-08" db="EMBL/GenBank/DDBJ databases">
        <authorList>
            <person name="Mendez C."/>
            <person name="Richter M."/>
            <person name="Ferrer M."/>
            <person name="Sanchez J."/>
        </authorList>
    </citation>
    <scope>NUCLEOTIDE SEQUENCE</scope>
</reference>
<dbReference type="GO" id="GO:0010133">
    <property type="term" value="P:L-proline catabolic process to L-glutamate"/>
    <property type="evidence" value="ECO:0007669"/>
    <property type="project" value="TreeGrafter"/>
</dbReference>
<protein>
    <recommendedName>
        <fullName evidence="2">L-glutamate gamma-semialdehyde dehydrogenase</fullName>
        <ecNumber evidence="2">1.2.1.88</ecNumber>
    </recommendedName>
</protein>
<evidence type="ECO:0000259" key="6">
    <source>
        <dbReference type="Pfam" id="PF00171"/>
    </source>
</evidence>